<reference evidence="2 3" key="1">
    <citation type="submission" date="2016-12" db="EMBL/GenBank/DDBJ databases">
        <title>The new phylogeny of genus Mycobacterium.</title>
        <authorList>
            <person name="Tortoli E."/>
            <person name="Trovato A."/>
            <person name="Cirillo D.M."/>
        </authorList>
    </citation>
    <scope>NUCLEOTIDE SEQUENCE [LARGE SCALE GENOMIC DNA]</scope>
    <source>
        <strain evidence="2 3">DSM 45069</strain>
    </source>
</reference>
<gene>
    <name evidence="2" type="ORF">BST14_13320</name>
</gene>
<organism evidence="2 3">
    <name type="scientific">Mycobacterium arosiense ATCC BAA-1401 = DSM 45069</name>
    <dbReference type="NCBI Taxonomy" id="1265311"/>
    <lineage>
        <taxon>Bacteria</taxon>
        <taxon>Bacillati</taxon>
        <taxon>Actinomycetota</taxon>
        <taxon>Actinomycetes</taxon>
        <taxon>Mycobacteriales</taxon>
        <taxon>Mycobacteriaceae</taxon>
        <taxon>Mycobacterium</taxon>
        <taxon>Mycobacterium avium complex (MAC)</taxon>
    </lineage>
</organism>
<protein>
    <recommendedName>
        <fullName evidence="4">Helix-turn-helix domain-containing protein</fullName>
    </recommendedName>
</protein>
<accession>A0A1W9ZGX9</accession>
<keyword evidence="3" id="KW-1185">Reference proteome</keyword>
<dbReference type="Proteomes" id="UP000192707">
    <property type="component" value="Unassembled WGS sequence"/>
</dbReference>
<comment type="caution">
    <text evidence="2">The sequence shown here is derived from an EMBL/GenBank/DDBJ whole genome shotgun (WGS) entry which is preliminary data.</text>
</comment>
<dbReference type="RefSeq" id="WP_083064885.1">
    <property type="nucleotide sequence ID" value="NZ_MVHG01000027.1"/>
</dbReference>
<evidence type="ECO:0000256" key="1">
    <source>
        <dbReference type="SAM" id="MobiDB-lite"/>
    </source>
</evidence>
<feature type="region of interest" description="Disordered" evidence="1">
    <location>
        <begin position="111"/>
        <end position="158"/>
    </location>
</feature>
<name>A0A1W9ZGX9_MYCAI</name>
<evidence type="ECO:0000313" key="2">
    <source>
        <dbReference type="EMBL" id="ORA14865.1"/>
    </source>
</evidence>
<sequence length="158" mass="17154">MGNKAISKEARRAAREAAAAAQAELARRTRANVEDLARFFSARERADGVDEWFAERLQALREQAAQRRGEQRMQCGLALRAMRDRGESLREVARMAGVAEKTARELIREADAATDATEAVPPAPEAGGPAGPPEGVWQTEEAELAKTSGERLQAASRV</sequence>
<proteinExistence type="predicted"/>
<dbReference type="OrthoDB" id="4753605at2"/>
<dbReference type="EMBL" id="MVHG01000027">
    <property type="protein sequence ID" value="ORA14865.1"/>
    <property type="molecule type" value="Genomic_DNA"/>
</dbReference>
<evidence type="ECO:0000313" key="3">
    <source>
        <dbReference type="Proteomes" id="UP000192707"/>
    </source>
</evidence>
<dbReference type="AlphaFoldDB" id="A0A1W9ZGX9"/>
<evidence type="ECO:0008006" key="4">
    <source>
        <dbReference type="Google" id="ProtNLM"/>
    </source>
</evidence>